<dbReference type="Pfam" id="PF13439">
    <property type="entry name" value="Glyco_transf_4"/>
    <property type="match status" value="1"/>
</dbReference>
<dbReference type="PANTHER" id="PTHR45947:SF3">
    <property type="entry name" value="SULFOQUINOVOSYL TRANSFERASE SQD2"/>
    <property type="match status" value="1"/>
</dbReference>
<gene>
    <name evidence="3" type="ORF">QFZ34_000204</name>
</gene>
<evidence type="ECO:0000259" key="2">
    <source>
        <dbReference type="Pfam" id="PF13439"/>
    </source>
</evidence>
<evidence type="ECO:0000313" key="4">
    <source>
        <dbReference type="Proteomes" id="UP001237780"/>
    </source>
</evidence>
<proteinExistence type="predicted"/>
<keyword evidence="4" id="KW-1185">Reference proteome</keyword>
<dbReference type="Gene3D" id="3.40.50.2000">
    <property type="entry name" value="Glycogen Phosphorylase B"/>
    <property type="match status" value="2"/>
</dbReference>
<dbReference type="EMBL" id="JAUSZT010000001">
    <property type="protein sequence ID" value="MDQ0995027.1"/>
    <property type="molecule type" value="Genomic_DNA"/>
</dbReference>
<dbReference type="InterPro" id="IPR050194">
    <property type="entry name" value="Glycosyltransferase_grp1"/>
</dbReference>
<reference evidence="3 4" key="1">
    <citation type="submission" date="2023-07" db="EMBL/GenBank/DDBJ databases">
        <title>Comparative genomics of wheat-associated soil bacteria to identify genetic determinants of phenazine resistance.</title>
        <authorList>
            <person name="Mouncey N."/>
        </authorList>
    </citation>
    <scope>NUCLEOTIDE SEQUENCE [LARGE SCALE GENOMIC DNA]</scope>
    <source>
        <strain evidence="3 4">W4I11</strain>
    </source>
</reference>
<accession>A0ABU0S2M8</accession>
<dbReference type="Proteomes" id="UP001237780">
    <property type="component" value="Unassembled WGS sequence"/>
</dbReference>
<dbReference type="Pfam" id="PF00534">
    <property type="entry name" value="Glycos_transf_1"/>
    <property type="match status" value="1"/>
</dbReference>
<dbReference type="PANTHER" id="PTHR45947">
    <property type="entry name" value="SULFOQUINOVOSYL TRANSFERASE SQD2"/>
    <property type="match status" value="1"/>
</dbReference>
<comment type="caution">
    <text evidence="3">The sequence shown here is derived from an EMBL/GenBank/DDBJ whole genome shotgun (WGS) entry which is preliminary data.</text>
</comment>
<dbReference type="InterPro" id="IPR001296">
    <property type="entry name" value="Glyco_trans_1"/>
</dbReference>
<dbReference type="RefSeq" id="WP_307275657.1">
    <property type="nucleotide sequence ID" value="NZ_JAUSZT010000001.1"/>
</dbReference>
<dbReference type="SUPFAM" id="SSF53756">
    <property type="entry name" value="UDP-Glycosyltransferase/glycogen phosphorylase"/>
    <property type="match status" value="1"/>
</dbReference>
<evidence type="ECO:0000313" key="3">
    <source>
        <dbReference type="EMBL" id="MDQ0995027.1"/>
    </source>
</evidence>
<name>A0ABU0S2M8_9HYPH</name>
<feature type="domain" description="Glycosyl transferase family 1" evidence="1">
    <location>
        <begin position="196"/>
        <end position="326"/>
    </location>
</feature>
<organism evidence="3 4">
    <name type="scientific">Phyllobacterium ifriqiyense</name>
    <dbReference type="NCBI Taxonomy" id="314238"/>
    <lineage>
        <taxon>Bacteria</taxon>
        <taxon>Pseudomonadati</taxon>
        <taxon>Pseudomonadota</taxon>
        <taxon>Alphaproteobacteria</taxon>
        <taxon>Hyphomicrobiales</taxon>
        <taxon>Phyllobacteriaceae</taxon>
        <taxon>Phyllobacterium</taxon>
    </lineage>
</organism>
<protein>
    <submittedName>
        <fullName evidence="3">Glycosyltransferase involved in cell wall biosynthesis</fullName>
    </submittedName>
</protein>
<evidence type="ECO:0000259" key="1">
    <source>
        <dbReference type="Pfam" id="PF00534"/>
    </source>
</evidence>
<sequence>MKVAIVHYWLLSMRGGEKVLEALSELYPEADIFTLVYDPDAIKGRLKNHKITTSFLQKIPGSKKHYQMLLPLMPLALESMDLTSYDLIISSESGPAKGIIPKPDALHICYCHSPMRYIWDHYFFYHASAGFVKRLFMPVIASWLRQWDVSTSARVDCFVANSRHIANRVQRYYRRDAVVIHPPVSVSEFAISDTVEDFYLCAGQLVGYKRVDLAVEAFTRMNKKLVVIGTGEEMASLKSKAGPTVTFLNHQPFASLKSHMARCKALIFPGEEDFGIVPVEVMASGRPVLAYGKGGAVDTVVNGLSGMLFSEQSVEALIDCVEQFELVEKSFVPARIRAHSLRFSKETFKDKMSQLIRKEFEHRNAQQTMDMISQTQGTSDARGRSGALVLALKAPAQTSTNSLRPS</sequence>
<feature type="domain" description="Glycosyltransferase subfamily 4-like N-terminal" evidence="2">
    <location>
        <begin position="15"/>
        <end position="187"/>
    </location>
</feature>
<dbReference type="InterPro" id="IPR028098">
    <property type="entry name" value="Glyco_trans_4-like_N"/>
</dbReference>